<evidence type="ECO:0000256" key="1">
    <source>
        <dbReference type="SAM" id="MobiDB-lite"/>
    </source>
</evidence>
<protein>
    <submittedName>
        <fullName evidence="2">Uncharacterized protein</fullName>
    </submittedName>
</protein>
<dbReference type="EMBL" id="RRYP01003785">
    <property type="protein sequence ID" value="TNV83489.1"/>
    <property type="molecule type" value="Genomic_DNA"/>
</dbReference>
<evidence type="ECO:0000313" key="2">
    <source>
        <dbReference type="EMBL" id="TNV83489.1"/>
    </source>
</evidence>
<proteinExistence type="predicted"/>
<dbReference type="Proteomes" id="UP000785679">
    <property type="component" value="Unassembled WGS sequence"/>
</dbReference>
<sequence length="534" mass="61170">MDRLSSRTLPRRTVHWPPASPVVPLQDRFEEDVVENEPVFQASLKKQLSRYEYYYGPQAYSRLHQKRRSSQYELEEHNGGGGKSHRAGGASFDEMIREKIDAQTLQSLFKENIALGESKPLSKRSVTKRKPQVKTSVYRSGNKEQTDSQQQQDAPQDPPIYFADAYVRLQASQEQRYIPFKSNENNEEEAVTERSKSWKFIADKIVEKNPRKFKELMSKVKDRELIKRFVAKLERQKQNRNRVIPDMNKQKESMVSIGITPINVKTKVQTIENKTLDTGRVQNVDIKEYAPSKFGTEVLLSPSDQRKPKSANTTHRNGVPSRNLLQSELMQKLTQNSTNSLKKRLQEILQHQRGGVAQSFDLQISGSTDATTLELSDGRQQMMKTIDVTSSTYNQNLPSFRYERLNTSKEAPLHPHQRRIKSSYLNSRSYRGGAGTQCSTTATNSNRNHGDLQSTVTPLLLQNTVSLRELLHKQSIAQNDSRPKPQPINGSTYMIGCESLREVCTINWMPSILKEKRRGKLFEGRSMTKSMTYV</sequence>
<keyword evidence="3" id="KW-1185">Reference proteome</keyword>
<feature type="compositionally biased region" description="Basic residues" evidence="1">
    <location>
        <begin position="121"/>
        <end position="132"/>
    </location>
</feature>
<dbReference type="AlphaFoldDB" id="A0A8J8NZJ5"/>
<feature type="region of interest" description="Disordered" evidence="1">
    <location>
        <begin position="120"/>
        <end position="157"/>
    </location>
</feature>
<feature type="region of interest" description="Disordered" evidence="1">
    <location>
        <begin position="300"/>
        <end position="321"/>
    </location>
</feature>
<gene>
    <name evidence="2" type="ORF">FGO68_gene1625</name>
</gene>
<evidence type="ECO:0000313" key="3">
    <source>
        <dbReference type="Proteomes" id="UP000785679"/>
    </source>
</evidence>
<feature type="region of interest" description="Disordered" evidence="1">
    <location>
        <begin position="65"/>
        <end position="89"/>
    </location>
</feature>
<accession>A0A8J8NZJ5</accession>
<reference evidence="2" key="1">
    <citation type="submission" date="2019-06" db="EMBL/GenBank/DDBJ databases">
        <authorList>
            <person name="Zheng W."/>
        </authorList>
    </citation>
    <scope>NUCLEOTIDE SEQUENCE</scope>
    <source>
        <strain evidence="2">QDHG01</strain>
    </source>
</reference>
<name>A0A8J8NZJ5_HALGN</name>
<organism evidence="2 3">
    <name type="scientific">Halteria grandinella</name>
    <dbReference type="NCBI Taxonomy" id="5974"/>
    <lineage>
        <taxon>Eukaryota</taxon>
        <taxon>Sar</taxon>
        <taxon>Alveolata</taxon>
        <taxon>Ciliophora</taxon>
        <taxon>Intramacronucleata</taxon>
        <taxon>Spirotrichea</taxon>
        <taxon>Stichotrichia</taxon>
        <taxon>Sporadotrichida</taxon>
        <taxon>Halteriidae</taxon>
        <taxon>Halteria</taxon>
    </lineage>
</organism>
<comment type="caution">
    <text evidence="2">The sequence shown here is derived from an EMBL/GenBank/DDBJ whole genome shotgun (WGS) entry which is preliminary data.</text>
</comment>